<reference evidence="2" key="1">
    <citation type="submission" date="2022-03" db="EMBL/GenBank/DDBJ databases">
        <authorList>
            <person name="Lindestad O."/>
        </authorList>
    </citation>
    <scope>NUCLEOTIDE SEQUENCE</scope>
</reference>
<name>A0A8S4RCN1_9NEOP</name>
<dbReference type="Proteomes" id="UP000838756">
    <property type="component" value="Unassembled WGS sequence"/>
</dbReference>
<protein>
    <submittedName>
        <fullName evidence="2">Jg14559 protein</fullName>
    </submittedName>
</protein>
<accession>A0A8S4RCN1</accession>
<comment type="caution">
    <text evidence="2">The sequence shown here is derived from an EMBL/GenBank/DDBJ whole genome shotgun (WGS) entry which is preliminary data.</text>
</comment>
<evidence type="ECO:0000256" key="1">
    <source>
        <dbReference type="SAM" id="MobiDB-lite"/>
    </source>
</evidence>
<dbReference type="AlphaFoldDB" id="A0A8S4RCN1"/>
<organism evidence="2 3">
    <name type="scientific">Pararge aegeria aegeria</name>
    <dbReference type="NCBI Taxonomy" id="348720"/>
    <lineage>
        <taxon>Eukaryota</taxon>
        <taxon>Metazoa</taxon>
        <taxon>Ecdysozoa</taxon>
        <taxon>Arthropoda</taxon>
        <taxon>Hexapoda</taxon>
        <taxon>Insecta</taxon>
        <taxon>Pterygota</taxon>
        <taxon>Neoptera</taxon>
        <taxon>Endopterygota</taxon>
        <taxon>Lepidoptera</taxon>
        <taxon>Glossata</taxon>
        <taxon>Ditrysia</taxon>
        <taxon>Papilionoidea</taxon>
        <taxon>Nymphalidae</taxon>
        <taxon>Satyrinae</taxon>
        <taxon>Satyrini</taxon>
        <taxon>Parargina</taxon>
        <taxon>Pararge</taxon>
    </lineage>
</organism>
<proteinExistence type="predicted"/>
<keyword evidence="3" id="KW-1185">Reference proteome</keyword>
<gene>
    <name evidence="2" type="primary">jg14559</name>
    <name evidence="2" type="ORF">PAEG_LOCUS12763</name>
</gene>
<evidence type="ECO:0000313" key="2">
    <source>
        <dbReference type="EMBL" id="CAH2235080.1"/>
    </source>
</evidence>
<dbReference type="EMBL" id="CAKXAJ010025111">
    <property type="protein sequence ID" value="CAH2235080.1"/>
    <property type="molecule type" value="Genomic_DNA"/>
</dbReference>
<sequence length="96" mass="10875">MWYSLTDEESARIPTKTQRSRLRPSWSVKGSRSHATRSLPPRNPVQVLTKTAVSGAVWELICDATVVARYRPTGKEVTLSDLVDRLKTDKVCIYNK</sequence>
<feature type="region of interest" description="Disordered" evidence="1">
    <location>
        <begin position="1"/>
        <end position="42"/>
    </location>
</feature>
<evidence type="ECO:0000313" key="3">
    <source>
        <dbReference type="Proteomes" id="UP000838756"/>
    </source>
</evidence>